<comment type="caution">
    <text evidence="2">The sequence shown here is derived from an EMBL/GenBank/DDBJ whole genome shotgun (WGS) entry which is preliminary data.</text>
</comment>
<dbReference type="OrthoDB" id="376826at2759"/>
<reference evidence="2" key="1">
    <citation type="submission" date="2019-08" db="EMBL/GenBank/DDBJ databases">
        <title>The genome of the North American firefly Photinus pyralis.</title>
        <authorList>
            <consortium name="Photinus pyralis genome working group"/>
            <person name="Fallon T.R."/>
            <person name="Sander Lower S.E."/>
            <person name="Weng J.-K."/>
        </authorList>
    </citation>
    <scope>NUCLEOTIDE SEQUENCE</scope>
    <source>
        <strain evidence="2">TRF0915ILg1</strain>
        <tissue evidence="2">Whole body</tissue>
    </source>
</reference>
<feature type="compositionally biased region" description="Polar residues" evidence="1">
    <location>
        <begin position="70"/>
        <end position="102"/>
    </location>
</feature>
<gene>
    <name evidence="2" type="ORF">ILUMI_26352</name>
</gene>
<dbReference type="EMBL" id="VTPC01091068">
    <property type="protein sequence ID" value="KAF2879825.1"/>
    <property type="molecule type" value="Genomic_DNA"/>
</dbReference>
<evidence type="ECO:0000313" key="2">
    <source>
        <dbReference type="EMBL" id="KAF2879825.1"/>
    </source>
</evidence>
<feature type="region of interest" description="Disordered" evidence="1">
    <location>
        <begin position="65"/>
        <end position="110"/>
    </location>
</feature>
<evidence type="ECO:0000313" key="3">
    <source>
        <dbReference type="Proteomes" id="UP000801492"/>
    </source>
</evidence>
<protein>
    <submittedName>
        <fullName evidence="2">Uncharacterized protein</fullName>
    </submittedName>
</protein>
<accession>A0A8K0FVY4</accession>
<proteinExistence type="predicted"/>
<evidence type="ECO:0000256" key="1">
    <source>
        <dbReference type="SAM" id="MobiDB-lite"/>
    </source>
</evidence>
<organism evidence="2 3">
    <name type="scientific">Ignelater luminosus</name>
    <name type="common">Cucubano</name>
    <name type="synonym">Pyrophorus luminosus</name>
    <dbReference type="NCBI Taxonomy" id="2038154"/>
    <lineage>
        <taxon>Eukaryota</taxon>
        <taxon>Metazoa</taxon>
        <taxon>Ecdysozoa</taxon>
        <taxon>Arthropoda</taxon>
        <taxon>Hexapoda</taxon>
        <taxon>Insecta</taxon>
        <taxon>Pterygota</taxon>
        <taxon>Neoptera</taxon>
        <taxon>Endopterygota</taxon>
        <taxon>Coleoptera</taxon>
        <taxon>Polyphaga</taxon>
        <taxon>Elateriformia</taxon>
        <taxon>Elateroidea</taxon>
        <taxon>Elateridae</taxon>
        <taxon>Agrypninae</taxon>
        <taxon>Pyrophorini</taxon>
        <taxon>Ignelater</taxon>
    </lineage>
</organism>
<dbReference type="Proteomes" id="UP000801492">
    <property type="component" value="Unassembled WGS sequence"/>
</dbReference>
<dbReference type="AlphaFoldDB" id="A0A8K0FVY4"/>
<name>A0A8K0FVY4_IGNLU</name>
<keyword evidence="3" id="KW-1185">Reference proteome</keyword>
<sequence>MKKRNCKLHIKKPINNKQNAQSGNMNQIISKGVKTQAHRFTILLYQLNLYTAELLEQLAKSLDEQEKTLPPTSNQVSSSNRFRTHISTSTTYRLSNKHNNVVNGADNAHV</sequence>